<comment type="caution">
    <text evidence="1">The sequence shown here is derived from an EMBL/GenBank/DDBJ whole genome shotgun (WGS) entry which is preliminary data.</text>
</comment>
<proteinExistence type="predicted"/>
<reference evidence="1" key="1">
    <citation type="submission" date="2018-07" db="EMBL/GenBank/DDBJ databases">
        <authorList>
            <person name="Ashton P.M."/>
            <person name="Dallman T."/>
            <person name="Nair S."/>
            <person name="De Pinna E."/>
            <person name="Peters T."/>
            <person name="Grant K."/>
        </authorList>
    </citation>
    <scope>NUCLEOTIDE SEQUENCE</scope>
    <source>
        <strain evidence="1">368335</strain>
    </source>
</reference>
<accession>A0A635R8J7</accession>
<name>A0A635R8J7_SALET</name>
<gene>
    <name evidence="1" type="ORF">CB695_16375</name>
</gene>
<dbReference type="AlphaFoldDB" id="A0A635R8J7"/>
<protein>
    <submittedName>
        <fullName evidence="1">Uncharacterized protein</fullName>
    </submittedName>
</protein>
<sequence length="209" mass="24378">MVKIHFNPATVYHNFWAAVEETTYAPALRMTVKEKQAVTVQLIHTALEDIFYSIPRMPNTRLPDFLEDYTDSFVLTNLLVNSGKMSPPKKIQTRRLRIEQTVFGETPVGFEQREVCVLRPKSYLLGLAFDDCYDVLLCEVEQLVKQGFEAVNQPFNPYLTVEIEPHLTPRGQIAMMELRVGEDIRFVHYRNCFPEKRYDPNYPTRTRDV</sequence>
<dbReference type="EMBL" id="AAMIYH010000015">
    <property type="protein sequence ID" value="EDH8303046.1"/>
    <property type="molecule type" value="Genomic_DNA"/>
</dbReference>
<organism evidence="1">
    <name type="scientific">Salmonella enterica subsp. enterica serovar Chester</name>
    <dbReference type="NCBI Taxonomy" id="149386"/>
    <lineage>
        <taxon>Bacteria</taxon>
        <taxon>Pseudomonadati</taxon>
        <taxon>Pseudomonadota</taxon>
        <taxon>Gammaproteobacteria</taxon>
        <taxon>Enterobacterales</taxon>
        <taxon>Enterobacteriaceae</taxon>
        <taxon>Salmonella</taxon>
    </lineage>
</organism>
<evidence type="ECO:0000313" key="1">
    <source>
        <dbReference type="EMBL" id="EDH8303046.1"/>
    </source>
</evidence>